<dbReference type="GO" id="GO:0051726">
    <property type="term" value="P:regulation of cell cycle"/>
    <property type="evidence" value="ECO:0007669"/>
    <property type="project" value="TreeGrafter"/>
</dbReference>
<reference evidence="4 5" key="1">
    <citation type="submission" date="2019-05" db="EMBL/GenBank/DDBJ databases">
        <title>A Chromosome-scale Meerkat (S. suricatta) Genome Assembly.</title>
        <authorList>
            <person name="Dudchenko O."/>
            <person name="Lieberman Aiden E."/>
            <person name="Tung J."/>
            <person name="Barreiro L.B."/>
            <person name="Clutton-Brock T.H."/>
        </authorList>
    </citation>
    <scope>NUCLEOTIDE SEQUENCE [LARGE SCALE GENOMIC DNA]</scope>
</reference>
<dbReference type="Pfam" id="PF03542">
    <property type="entry name" value="Tuberin"/>
    <property type="match status" value="1"/>
</dbReference>
<evidence type="ECO:0000313" key="4">
    <source>
        <dbReference type="Ensembl" id="ENSSSUP00005015847.1"/>
    </source>
</evidence>
<dbReference type="Proteomes" id="UP000472268">
    <property type="component" value="Chromosome 8"/>
</dbReference>
<dbReference type="GO" id="GO:0030178">
    <property type="term" value="P:negative regulation of Wnt signaling pathway"/>
    <property type="evidence" value="ECO:0007669"/>
    <property type="project" value="TreeGrafter"/>
</dbReference>
<reference evidence="4" key="2">
    <citation type="submission" date="2025-08" db="UniProtKB">
        <authorList>
            <consortium name="Ensembl"/>
        </authorList>
    </citation>
    <scope>IDENTIFICATION</scope>
</reference>
<dbReference type="InterPro" id="IPR016024">
    <property type="entry name" value="ARM-type_fold"/>
</dbReference>
<evidence type="ECO:0000259" key="2">
    <source>
        <dbReference type="Pfam" id="PF03542"/>
    </source>
</evidence>
<dbReference type="GO" id="GO:0033596">
    <property type="term" value="C:TSC1-TSC2 complex"/>
    <property type="evidence" value="ECO:0007669"/>
    <property type="project" value="InterPro"/>
</dbReference>
<dbReference type="PANTHER" id="PTHR10063:SF0">
    <property type="entry name" value="TUBERIN"/>
    <property type="match status" value="1"/>
</dbReference>
<evidence type="ECO:0008006" key="6">
    <source>
        <dbReference type="Google" id="ProtNLM"/>
    </source>
</evidence>
<reference evidence="4" key="3">
    <citation type="submission" date="2025-09" db="UniProtKB">
        <authorList>
            <consortium name="Ensembl"/>
        </authorList>
    </citation>
    <scope>IDENTIFICATION</scope>
</reference>
<dbReference type="Ensembl" id="ENSSSUT00005018077.1">
    <property type="protein sequence ID" value="ENSSSUP00005015847.1"/>
    <property type="gene ID" value="ENSSSUG00005009718.1"/>
</dbReference>
<dbReference type="PANTHER" id="PTHR10063">
    <property type="entry name" value="TUBERIN"/>
    <property type="match status" value="1"/>
</dbReference>
<proteinExistence type="predicted"/>
<name>A0A673TR89_SURSU</name>
<feature type="domain" description="Tuberin-type" evidence="2">
    <location>
        <begin position="562"/>
        <end position="865"/>
    </location>
</feature>
<dbReference type="InterPro" id="IPR024584">
    <property type="entry name" value="Tuberin_N"/>
</dbReference>
<dbReference type="InterPro" id="IPR003913">
    <property type="entry name" value="Tuberin"/>
</dbReference>
<evidence type="ECO:0000256" key="1">
    <source>
        <dbReference type="SAM" id="MobiDB-lite"/>
    </source>
</evidence>
<organism evidence="4 5">
    <name type="scientific">Suricata suricatta</name>
    <name type="common">Meerkat</name>
    <dbReference type="NCBI Taxonomy" id="37032"/>
    <lineage>
        <taxon>Eukaryota</taxon>
        <taxon>Metazoa</taxon>
        <taxon>Chordata</taxon>
        <taxon>Craniata</taxon>
        <taxon>Vertebrata</taxon>
        <taxon>Euteleostomi</taxon>
        <taxon>Mammalia</taxon>
        <taxon>Eutheria</taxon>
        <taxon>Laurasiatheria</taxon>
        <taxon>Carnivora</taxon>
        <taxon>Feliformia</taxon>
        <taxon>Herpestidae</taxon>
        <taxon>Suricata</taxon>
    </lineage>
</organism>
<dbReference type="GO" id="GO:0051898">
    <property type="term" value="P:negative regulation of phosphatidylinositol 3-kinase/protein kinase B signal transduction"/>
    <property type="evidence" value="ECO:0007669"/>
    <property type="project" value="TreeGrafter"/>
</dbReference>
<dbReference type="InterPro" id="IPR018515">
    <property type="entry name" value="Tuberin-type_domain"/>
</dbReference>
<protein>
    <recommendedName>
        <fullName evidence="6">TSC complex subunit 2</fullName>
    </recommendedName>
</protein>
<dbReference type="InterPro" id="IPR011989">
    <property type="entry name" value="ARM-like"/>
</dbReference>
<keyword evidence="5" id="KW-1185">Reference proteome</keyword>
<feature type="region of interest" description="Disordered" evidence="1">
    <location>
        <begin position="633"/>
        <end position="660"/>
    </location>
</feature>
<dbReference type="Gene3D" id="1.25.10.10">
    <property type="entry name" value="Leucine-rich Repeat Variant"/>
    <property type="match status" value="1"/>
</dbReference>
<dbReference type="GO" id="GO:0005634">
    <property type="term" value="C:nucleus"/>
    <property type="evidence" value="ECO:0007669"/>
    <property type="project" value="InterPro"/>
</dbReference>
<accession>A0A673TR89</accession>
<evidence type="ECO:0000259" key="3">
    <source>
        <dbReference type="Pfam" id="PF11864"/>
    </source>
</evidence>
<feature type="compositionally biased region" description="Basic and acidic residues" evidence="1">
    <location>
        <begin position="633"/>
        <end position="645"/>
    </location>
</feature>
<dbReference type="Pfam" id="PF11864">
    <property type="entry name" value="DUF3384"/>
    <property type="match status" value="1"/>
</dbReference>
<dbReference type="PRINTS" id="PR01431">
    <property type="entry name" value="TUBERIN"/>
</dbReference>
<dbReference type="SUPFAM" id="SSF48371">
    <property type="entry name" value="ARM repeat"/>
    <property type="match status" value="1"/>
</dbReference>
<dbReference type="GO" id="GO:0032007">
    <property type="term" value="P:negative regulation of TOR signaling"/>
    <property type="evidence" value="ECO:0007669"/>
    <property type="project" value="InterPro"/>
</dbReference>
<evidence type="ECO:0000313" key="5">
    <source>
        <dbReference type="Proteomes" id="UP000472268"/>
    </source>
</evidence>
<feature type="domain" description="Tuberin N-terminal" evidence="3">
    <location>
        <begin position="54"/>
        <end position="469"/>
    </location>
</feature>
<feature type="compositionally biased region" description="Pro residues" evidence="1">
    <location>
        <begin position="649"/>
        <end position="660"/>
    </location>
</feature>
<dbReference type="GO" id="GO:0046627">
    <property type="term" value="P:negative regulation of insulin receptor signaling pathway"/>
    <property type="evidence" value="ECO:0007669"/>
    <property type="project" value="TreeGrafter"/>
</dbReference>
<dbReference type="AlphaFoldDB" id="A0A673TR89"/>
<dbReference type="InterPro" id="IPR027107">
    <property type="entry name" value="Tuberin/Ral-act_asu"/>
</dbReference>
<sequence length="902" mass="100742">MAKPTSKDSGLKEKFKILFGLGTPRPSPRSAEGKQTEFIITAEILRELSVECGLSNRVRVIGQICEIAKTKKFEEHAVEALWKAVEDLLQPERPPEARHAVLALLKAIVQGQGDRLGVLRALFFKVIKDYPSNEDLHERLEVFKALTDNGRHITYLEEELAGFVLQWMDIGLSSEFLLVLVNLVKFNSCYLDEHIASMVHMICLLCVQTVSSVDIEVSLQVLDAVVCYNCLPAESLPLFIVTLCRTVNVKELCEPCWKLMRNLLGTHLGHSAIYNMCRIMEDRAYREDAPLLRGAVFFVGMALWGAHRLYSLKNSPTSVLPSFYEAMSCPNEVVSYEIVLSITRLIKKYRRELQAVTWDILLSVIERLLQQLQSLDSRALSAVVHELLTTVEELCDQNEFHGSHERYFELVQRCADQRPESSLLNLISYRAQSIHPARDGWIHNLQSLMERFFRSESRSAVRIKVLDVLSFVLLINRQFYEEELISSVVISQLSHVPEDRDPQVRKLATQLLVDLAEGCHTHHFNSLMDIVEKVRGPSLWPSPAGSAGLWALGPSSPRTLSLQTKLYTLPASHAVRVYQTLVSHLQLHYKHGYTLPIASSIRLQVGWLAARAHSGGGGPAGDLRDLRASPTCFHREPERGSEKKASGPLSPPTGLPGPAPASPAVRLGSLPYSLLFRVLLQCLKQETDWKVLQLVLAKLPECLRYKVLIFTSPCGVDQLSAALCAVLSSPRTLERLRGTPEGFSRTDLHLAVVPVLTALISYHNYLDKTRQREMVYCLEQGLVYRCASQCVVALAVCSVEMPDVIIKALPVLVVKLTHISATASMAVPLLEFLSTLARLPHLYRNFAAEQYASVFAISLPYTNPQEGRAGRLQEQSSDPGLALPSLPLQLCVPAALPLAFLW</sequence>
<dbReference type="GO" id="GO:0005096">
    <property type="term" value="F:GTPase activator activity"/>
    <property type="evidence" value="ECO:0007669"/>
    <property type="project" value="InterPro"/>
</dbReference>
<dbReference type="OMA" id="LVQYDMM"/>